<feature type="signal peptide" evidence="2">
    <location>
        <begin position="1"/>
        <end position="17"/>
    </location>
</feature>
<feature type="domain" description="DUF7907" evidence="3">
    <location>
        <begin position="39"/>
        <end position="243"/>
    </location>
</feature>
<dbReference type="RefSeq" id="XP_062682484.1">
    <property type="nucleotide sequence ID" value="XM_062821035.1"/>
</dbReference>
<feature type="chain" id="PRO_5042216437" description="DUF7907 domain-containing protein" evidence="2">
    <location>
        <begin position="18"/>
        <end position="271"/>
    </location>
</feature>
<reference evidence="4" key="1">
    <citation type="journal article" date="2023" name="Mol. Phylogenet. Evol.">
        <title>Genome-scale phylogeny and comparative genomics of the fungal order Sordariales.</title>
        <authorList>
            <person name="Hensen N."/>
            <person name="Bonometti L."/>
            <person name="Westerberg I."/>
            <person name="Brannstrom I.O."/>
            <person name="Guillou S."/>
            <person name="Cros-Aarteil S."/>
            <person name="Calhoun S."/>
            <person name="Haridas S."/>
            <person name="Kuo A."/>
            <person name="Mondo S."/>
            <person name="Pangilinan J."/>
            <person name="Riley R."/>
            <person name="LaButti K."/>
            <person name="Andreopoulos B."/>
            <person name="Lipzen A."/>
            <person name="Chen C."/>
            <person name="Yan M."/>
            <person name="Daum C."/>
            <person name="Ng V."/>
            <person name="Clum A."/>
            <person name="Steindorff A."/>
            <person name="Ohm R.A."/>
            <person name="Martin F."/>
            <person name="Silar P."/>
            <person name="Natvig D.O."/>
            <person name="Lalanne C."/>
            <person name="Gautier V."/>
            <person name="Ament-Velasquez S.L."/>
            <person name="Kruys A."/>
            <person name="Hutchinson M.I."/>
            <person name="Powell A.J."/>
            <person name="Barry K."/>
            <person name="Miller A.N."/>
            <person name="Grigoriev I.V."/>
            <person name="Debuchy R."/>
            <person name="Gladieux P."/>
            <person name="Hiltunen Thoren M."/>
            <person name="Johannesson H."/>
        </authorList>
    </citation>
    <scope>NUCLEOTIDE SEQUENCE</scope>
    <source>
        <strain evidence="4">CBS 560.94</strain>
    </source>
</reference>
<reference evidence="4" key="2">
    <citation type="submission" date="2023-06" db="EMBL/GenBank/DDBJ databases">
        <authorList>
            <consortium name="Lawrence Berkeley National Laboratory"/>
            <person name="Haridas S."/>
            <person name="Hensen N."/>
            <person name="Bonometti L."/>
            <person name="Westerberg I."/>
            <person name="Brannstrom I.O."/>
            <person name="Guillou S."/>
            <person name="Cros-Aarteil S."/>
            <person name="Calhoun S."/>
            <person name="Kuo A."/>
            <person name="Mondo S."/>
            <person name="Pangilinan J."/>
            <person name="Riley R."/>
            <person name="Labutti K."/>
            <person name="Andreopoulos B."/>
            <person name="Lipzen A."/>
            <person name="Chen C."/>
            <person name="Yanf M."/>
            <person name="Daum C."/>
            <person name="Ng V."/>
            <person name="Clum A."/>
            <person name="Steindorff A."/>
            <person name="Ohm R."/>
            <person name="Martin F."/>
            <person name="Silar P."/>
            <person name="Natvig D."/>
            <person name="Lalanne C."/>
            <person name="Gautier V."/>
            <person name="Ament-Velasquez S.L."/>
            <person name="Kruys A."/>
            <person name="Hutchinson M.I."/>
            <person name="Powell A.J."/>
            <person name="Barry K."/>
            <person name="Miller A.N."/>
            <person name="Grigoriev I.V."/>
            <person name="Debuchy R."/>
            <person name="Gladieux P."/>
            <person name="Thoren M.H."/>
            <person name="Johannesson H."/>
        </authorList>
    </citation>
    <scope>NUCLEOTIDE SEQUENCE</scope>
    <source>
        <strain evidence="4">CBS 560.94</strain>
    </source>
</reference>
<proteinExistence type="predicted"/>
<dbReference type="EMBL" id="JAUEPP010000003">
    <property type="protein sequence ID" value="KAK3347402.1"/>
    <property type="molecule type" value="Genomic_DNA"/>
</dbReference>
<sequence length="271" mass="28478">MLTKILLALAALALTTATPLHLDDSSPTSQQPPTSTALGFALVANLTDPDMARNLFLDDINHWSLRGVHVGAGQSTAVLAKPNTTASGSSSNTIAERSSSSPHQIYYQNSTGGISLDDSNPFPLSIRLGGIYDSDFPSVLYLGIFFGLSTPSISISSPSGHPRLFISSAGPGTPEAEEPTAPGSPVTDSEAPELYQHGTFIVCNETDPVYTRPQYPVRFVKSNGDGTVSLPSNCARIELVAECGVLRYLDGQGMEYGQDKPGVVGCFDGGL</sequence>
<evidence type="ECO:0000256" key="2">
    <source>
        <dbReference type="SAM" id="SignalP"/>
    </source>
</evidence>
<dbReference type="Pfam" id="PF25484">
    <property type="entry name" value="DUF7907"/>
    <property type="match status" value="1"/>
</dbReference>
<organism evidence="4 5">
    <name type="scientific">Neurospora tetraspora</name>
    <dbReference type="NCBI Taxonomy" id="94610"/>
    <lineage>
        <taxon>Eukaryota</taxon>
        <taxon>Fungi</taxon>
        <taxon>Dikarya</taxon>
        <taxon>Ascomycota</taxon>
        <taxon>Pezizomycotina</taxon>
        <taxon>Sordariomycetes</taxon>
        <taxon>Sordariomycetidae</taxon>
        <taxon>Sordariales</taxon>
        <taxon>Sordariaceae</taxon>
        <taxon>Neurospora</taxon>
    </lineage>
</organism>
<feature type="region of interest" description="Disordered" evidence="1">
    <location>
        <begin position="81"/>
        <end position="102"/>
    </location>
</feature>
<keyword evidence="2" id="KW-0732">Signal</keyword>
<evidence type="ECO:0000256" key="1">
    <source>
        <dbReference type="SAM" id="MobiDB-lite"/>
    </source>
</evidence>
<comment type="caution">
    <text evidence="4">The sequence shown here is derived from an EMBL/GenBank/DDBJ whole genome shotgun (WGS) entry which is preliminary data.</text>
</comment>
<evidence type="ECO:0000259" key="3">
    <source>
        <dbReference type="Pfam" id="PF25484"/>
    </source>
</evidence>
<gene>
    <name evidence="4" type="ORF">B0H65DRAFT_148308</name>
</gene>
<keyword evidence="5" id="KW-1185">Reference proteome</keyword>
<evidence type="ECO:0000313" key="4">
    <source>
        <dbReference type="EMBL" id="KAK3347402.1"/>
    </source>
</evidence>
<evidence type="ECO:0000313" key="5">
    <source>
        <dbReference type="Proteomes" id="UP001278500"/>
    </source>
</evidence>
<dbReference type="InterPro" id="IPR057229">
    <property type="entry name" value="DUF7907"/>
</dbReference>
<accession>A0AAE0JGG6</accession>
<dbReference type="AlphaFoldDB" id="A0AAE0JGG6"/>
<name>A0AAE0JGG6_9PEZI</name>
<feature type="compositionally biased region" description="Low complexity" evidence="1">
    <location>
        <begin position="168"/>
        <end position="185"/>
    </location>
</feature>
<protein>
    <recommendedName>
        <fullName evidence="3">DUF7907 domain-containing protein</fullName>
    </recommendedName>
</protein>
<feature type="region of interest" description="Disordered" evidence="1">
    <location>
        <begin position="164"/>
        <end position="190"/>
    </location>
</feature>
<dbReference type="Proteomes" id="UP001278500">
    <property type="component" value="Unassembled WGS sequence"/>
</dbReference>
<dbReference type="GeneID" id="87858189"/>